<feature type="compositionally biased region" description="Basic and acidic residues" evidence="1">
    <location>
        <begin position="1"/>
        <end position="28"/>
    </location>
</feature>
<evidence type="ECO:0000313" key="4">
    <source>
        <dbReference type="Proteomes" id="UP000016934"/>
    </source>
</evidence>
<evidence type="ECO:0000313" key="3">
    <source>
        <dbReference type="EMBL" id="EMD58652.1"/>
    </source>
</evidence>
<evidence type="ECO:0000256" key="1">
    <source>
        <dbReference type="SAM" id="MobiDB-lite"/>
    </source>
</evidence>
<dbReference type="STRING" id="665912.M2SPH9"/>
<accession>M2SPH9</accession>
<feature type="transmembrane region" description="Helical" evidence="2">
    <location>
        <begin position="230"/>
        <end position="247"/>
    </location>
</feature>
<feature type="transmembrane region" description="Helical" evidence="2">
    <location>
        <begin position="157"/>
        <end position="183"/>
    </location>
</feature>
<reference evidence="4" key="2">
    <citation type="journal article" date="2013" name="PLoS Genet.">
        <title>Comparative genome structure, secondary metabolite, and effector coding capacity across Cochliobolus pathogens.</title>
        <authorList>
            <person name="Condon B.J."/>
            <person name="Leng Y."/>
            <person name="Wu D."/>
            <person name="Bushley K.E."/>
            <person name="Ohm R.A."/>
            <person name="Otillar R."/>
            <person name="Martin J."/>
            <person name="Schackwitz W."/>
            <person name="Grimwood J."/>
            <person name="MohdZainudin N."/>
            <person name="Xue C."/>
            <person name="Wang R."/>
            <person name="Manning V.A."/>
            <person name="Dhillon B."/>
            <person name="Tu Z.J."/>
            <person name="Steffenson B.J."/>
            <person name="Salamov A."/>
            <person name="Sun H."/>
            <person name="Lowry S."/>
            <person name="LaButti K."/>
            <person name="Han J."/>
            <person name="Copeland A."/>
            <person name="Lindquist E."/>
            <person name="Barry K."/>
            <person name="Schmutz J."/>
            <person name="Baker S.E."/>
            <person name="Ciuffetti L.M."/>
            <person name="Grigoriev I.V."/>
            <person name="Zhong S."/>
            <person name="Turgeon B.G."/>
        </authorList>
    </citation>
    <scope>NUCLEOTIDE SEQUENCE [LARGE SCALE GENOMIC DNA]</scope>
    <source>
        <strain evidence="4">ND90Pr / ATCC 201652</strain>
    </source>
</reference>
<dbReference type="OMA" id="ITNTRCE"/>
<keyword evidence="2" id="KW-0472">Membrane</keyword>
<dbReference type="EMBL" id="KB445655">
    <property type="protein sequence ID" value="EMD58652.1"/>
    <property type="molecule type" value="Genomic_DNA"/>
</dbReference>
<organism evidence="3 4">
    <name type="scientific">Cochliobolus sativus (strain ND90Pr / ATCC 201652)</name>
    <name type="common">Common root rot and spot blotch fungus</name>
    <name type="synonym">Bipolaris sorokiniana</name>
    <dbReference type="NCBI Taxonomy" id="665912"/>
    <lineage>
        <taxon>Eukaryota</taxon>
        <taxon>Fungi</taxon>
        <taxon>Dikarya</taxon>
        <taxon>Ascomycota</taxon>
        <taxon>Pezizomycotina</taxon>
        <taxon>Dothideomycetes</taxon>
        <taxon>Pleosporomycetidae</taxon>
        <taxon>Pleosporales</taxon>
        <taxon>Pleosporineae</taxon>
        <taxon>Pleosporaceae</taxon>
        <taxon>Bipolaris</taxon>
    </lineage>
</organism>
<feature type="region of interest" description="Disordered" evidence="1">
    <location>
        <begin position="1"/>
        <end position="32"/>
    </location>
</feature>
<keyword evidence="2" id="KW-0812">Transmembrane</keyword>
<protein>
    <submittedName>
        <fullName evidence="3">Uncharacterized protein</fullName>
    </submittedName>
</protein>
<evidence type="ECO:0000256" key="2">
    <source>
        <dbReference type="SAM" id="Phobius"/>
    </source>
</evidence>
<dbReference type="GeneID" id="19134287"/>
<gene>
    <name evidence="3" type="ORF">COCSADRAFT_204254</name>
</gene>
<reference evidence="3 4" key="1">
    <citation type="journal article" date="2012" name="PLoS Pathog.">
        <title>Diverse lifestyles and strategies of plant pathogenesis encoded in the genomes of eighteen Dothideomycetes fungi.</title>
        <authorList>
            <person name="Ohm R.A."/>
            <person name="Feau N."/>
            <person name="Henrissat B."/>
            <person name="Schoch C.L."/>
            <person name="Horwitz B.A."/>
            <person name="Barry K.W."/>
            <person name="Condon B.J."/>
            <person name="Copeland A.C."/>
            <person name="Dhillon B."/>
            <person name="Glaser F."/>
            <person name="Hesse C.N."/>
            <person name="Kosti I."/>
            <person name="LaButti K."/>
            <person name="Lindquist E.A."/>
            <person name="Lucas S."/>
            <person name="Salamov A.A."/>
            <person name="Bradshaw R.E."/>
            <person name="Ciuffetti L."/>
            <person name="Hamelin R.C."/>
            <person name="Kema G.H.J."/>
            <person name="Lawrence C."/>
            <person name="Scott J.A."/>
            <person name="Spatafora J.W."/>
            <person name="Turgeon B.G."/>
            <person name="de Wit P.J.G.M."/>
            <person name="Zhong S."/>
            <person name="Goodwin S.B."/>
            <person name="Grigoriev I.V."/>
        </authorList>
    </citation>
    <scope>NUCLEOTIDE SEQUENCE [LARGE SCALE GENOMIC DNA]</scope>
    <source>
        <strain evidence="4">ND90Pr / ATCC 201652</strain>
    </source>
</reference>
<keyword evidence="4" id="KW-1185">Reference proteome</keyword>
<dbReference type="KEGG" id="bsc:COCSADRAFT_204254"/>
<dbReference type="RefSeq" id="XP_007705723.1">
    <property type="nucleotide sequence ID" value="XM_007707533.1"/>
</dbReference>
<dbReference type="OrthoDB" id="5342924at2759"/>
<name>M2SPH9_COCSN</name>
<dbReference type="eggNOG" id="ENOG502SPJ5">
    <property type="taxonomic scope" value="Eukaryota"/>
</dbReference>
<dbReference type="Proteomes" id="UP000016934">
    <property type="component" value="Unassembled WGS sequence"/>
</dbReference>
<feature type="transmembrane region" description="Helical" evidence="2">
    <location>
        <begin position="115"/>
        <end position="137"/>
    </location>
</feature>
<sequence length="791" mass="86916">MPSLELERLESATPEREISPASDHRKPDSLLTSSATINLSETTTTSNSFSDSSDRQYILQNACNNSQPDRGFRSHLQQIFKALGLSAGFNLLAKNCGWPVTEKKKVVMKRNKLKATLRCVVHLVPVSAAIALLILNGSNHYIGGELSGAVGQDTQKLAALLFAAKLHELFMLASLSAMVITYIRKELVFGDGVPFGTVFSATQFKDLTFLWSPELWGTIYHEWEKRRTKWIVISLLVICSVAGLTVGPSTGILMRPRLDEWPAGGTTFWIDATEASLNPDKIEAIPDMSHCSVEDGDTSCPASGWRILNEQYFPHWKSLGGMGAMPQSLFMPGRSSLRQLVLRTRNIRNFPMSLLWANAFTLATVSPSPVADALVDLERLWINAAANSDIGNFKYRRDASFTTDCLQSLVMTRCHNTNYVSGEAVKLRFPSFRNVTLSHGPGSAAHLGSHASFGEWLHIDDTSITSPIEELLVSSGRPSLYWIDDSEFLQKTQTSLMVVATIPKSKAGPAAYHTCSIDSRFANVTLKTSRNSITNVFSAPSGFDNVGTFNSAYRPIKLSADWARYLNPTISTSNQTNDTVFSALAETAGLWASDFTISSEWFPIIVENILATLLTNAIGGANFDKTMVGTLSGLNEPSNPWSLGMWVKQILPQNGRLGYGGNAFNITKDDEAKATRFVMKVRILGYAYSPQGKTQIAAMIALSLYVLLVSIHIGYSAMTGWYSNSWGSPSELTALAMNSAYTSKLENTGGGIETVDVFKERVWVRLKDERAQIVFDDTFSRQKLQDGVAYA</sequence>
<dbReference type="AlphaFoldDB" id="M2SPH9"/>
<feature type="transmembrane region" description="Helical" evidence="2">
    <location>
        <begin position="696"/>
        <end position="715"/>
    </location>
</feature>
<proteinExistence type="predicted"/>
<keyword evidence="2" id="KW-1133">Transmembrane helix</keyword>
<dbReference type="HOGENOM" id="CLU_012879_1_0_1"/>